<name>A0A061RT50_9CHLO</name>
<gene>
    <name evidence="1" type="ORF">TSPGSL018_27507</name>
</gene>
<dbReference type="AlphaFoldDB" id="A0A061RT50"/>
<dbReference type="EMBL" id="GBEZ01011942">
    <property type="protein sequence ID" value="JAC73895.1"/>
    <property type="molecule type" value="Transcribed_RNA"/>
</dbReference>
<organism evidence="1">
    <name type="scientific">Tetraselmis sp. GSL018</name>
    <dbReference type="NCBI Taxonomy" id="582737"/>
    <lineage>
        <taxon>Eukaryota</taxon>
        <taxon>Viridiplantae</taxon>
        <taxon>Chlorophyta</taxon>
        <taxon>core chlorophytes</taxon>
        <taxon>Chlorodendrophyceae</taxon>
        <taxon>Chlorodendrales</taxon>
        <taxon>Chlorodendraceae</taxon>
        <taxon>Tetraselmis</taxon>
    </lineage>
</organism>
<reference evidence="1" key="1">
    <citation type="submission" date="2014-05" db="EMBL/GenBank/DDBJ databases">
        <title>The transcriptome of the halophilic microalga Tetraselmis sp. GSL018 isolated from the Great Salt Lake, Utah.</title>
        <authorList>
            <person name="Jinkerson R.E."/>
            <person name="D'Adamo S."/>
            <person name="Posewitz M.C."/>
        </authorList>
    </citation>
    <scope>NUCLEOTIDE SEQUENCE</scope>
    <source>
        <strain evidence="1">GSL018</strain>
    </source>
</reference>
<accession>A0A061RT50</accession>
<protein>
    <submittedName>
        <fullName evidence="1">Uncharacterized protein</fullName>
    </submittedName>
</protein>
<sequence>KLIHQLLGRLVLAVGDVLQVLLPRTRGRMREERVAQHDDTCVVVLRPCRNVKECVPVLCAKLTVREDLARAAVPAVGEVGAEYALKEAAPPLLCGPHDEWRAVFEELMDVELAVADRLLDELNVEGGHGSVQARPEAVSEVLDDVKQNQVDRPSPFGQNVVHVKLHPILKDD</sequence>
<feature type="non-terminal residue" evidence="1">
    <location>
        <position position="1"/>
    </location>
</feature>
<evidence type="ECO:0000313" key="1">
    <source>
        <dbReference type="EMBL" id="JAC73895.1"/>
    </source>
</evidence>
<proteinExistence type="predicted"/>